<geneLocation type="plasmid" evidence="5 6">
    <name>pPLA2_10</name>
</geneLocation>
<dbReference type="SUPFAM" id="SSF49265">
    <property type="entry name" value="Fibronectin type III"/>
    <property type="match status" value="1"/>
</dbReference>
<dbReference type="PANTHER" id="PTHR13817:SF73">
    <property type="entry name" value="FIBRONECTIN TYPE-III DOMAIN-CONTAINING PROTEIN"/>
    <property type="match status" value="1"/>
</dbReference>
<dbReference type="InterPro" id="IPR036116">
    <property type="entry name" value="FN3_sf"/>
</dbReference>
<keyword evidence="6" id="KW-1185">Reference proteome</keyword>
<evidence type="ECO:0000256" key="3">
    <source>
        <dbReference type="SAM" id="SignalP"/>
    </source>
</evidence>
<evidence type="ECO:0000256" key="1">
    <source>
        <dbReference type="ARBA" id="ARBA00022737"/>
    </source>
</evidence>
<keyword evidence="1" id="KW-0677">Repeat</keyword>
<sequence>MKKSIFIFAFVLFFSLPFVASAKFGDPLFSGGLLGNLTPVIKDDFVRYDLGKNYTIDSLYLNQDERYDYVRLLDKDKKLIKRFMTSSGFDSVGVKEVYHIGVTEFVNPIENVRYVEYIGKPPIKLQMDVKGTEQPGVPPDTPINLTVVAGDGQVTLHWDAVSNAETYTVYVDGVYYRGTSDTSLTIDNLTNGKEYQFSVSALSNGLESERVSVFGTPELPKLPPDTPINLTVAAGDSSLVLNWRGSPGVKYRVYLDGEMIAETDRTTYSITDLSNDKSYGVQVSAVNTIGESERTTSVTGVPIAGKVPAVKFKYSLADMALAIASWFASIWPVVAFSVAIPLSFIVSSRIKQLFT</sequence>
<feature type="domain" description="Fibronectin type-III" evidence="4">
    <location>
        <begin position="138"/>
        <end position="225"/>
    </location>
</feature>
<dbReference type="PATRIC" id="fig|697284.3.peg.3876"/>
<dbReference type="HOGENOM" id="CLU_780409_0_0_9"/>
<dbReference type="PANTHER" id="PTHR13817">
    <property type="entry name" value="TITIN"/>
    <property type="match status" value="1"/>
</dbReference>
<dbReference type="CDD" id="cd00063">
    <property type="entry name" value="FN3"/>
    <property type="match status" value="2"/>
</dbReference>
<dbReference type="InterPro" id="IPR050964">
    <property type="entry name" value="Striated_Muscle_Regulatory"/>
</dbReference>
<keyword evidence="5" id="KW-0614">Plasmid</keyword>
<dbReference type="EMBL" id="CP003356">
    <property type="protein sequence ID" value="AHD07795.1"/>
    <property type="molecule type" value="Genomic_DNA"/>
</dbReference>
<dbReference type="Gene3D" id="2.60.40.10">
    <property type="entry name" value="Immunoglobulins"/>
    <property type="match status" value="2"/>
</dbReference>
<dbReference type="PROSITE" id="PS50853">
    <property type="entry name" value="FN3"/>
    <property type="match status" value="2"/>
</dbReference>
<protein>
    <recommendedName>
        <fullName evidence="4">Fibronectin type-III domain-containing protein</fullName>
    </recommendedName>
</protein>
<dbReference type="AlphaFoldDB" id="V9WDL7"/>
<keyword evidence="2" id="KW-1133">Transmembrane helix</keyword>
<name>V9WDL7_9BACL</name>
<feature type="transmembrane region" description="Helical" evidence="2">
    <location>
        <begin position="323"/>
        <end position="346"/>
    </location>
</feature>
<keyword evidence="3" id="KW-0732">Signal</keyword>
<dbReference type="InterPro" id="IPR003961">
    <property type="entry name" value="FN3_dom"/>
</dbReference>
<keyword evidence="2" id="KW-0472">Membrane</keyword>
<evidence type="ECO:0000313" key="5">
    <source>
        <dbReference type="EMBL" id="AHD07795.1"/>
    </source>
</evidence>
<evidence type="ECO:0000259" key="4">
    <source>
        <dbReference type="PROSITE" id="PS50853"/>
    </source>
</evidence>
<organism evidence="5 6">
    <name type="scientific">Paenibacillus larvae subsp. larvae DSM 25430</name>
    <dbReference type="NCBI Taxonomy" id="697284"/>
    <lineage>
        <taxon>Bacteria</taxon>
        <taxon>Bacillati</taxon>
        <taxon>Bacillota</taxon>
        <taxon>Bacilli</taxon>
        <taxon>Bacillales</taxon>
        <taxon>Paenibacillaceae</taxon>
        <taxon>Paenibacillus</taxon>
    </lineage>
</organism>
<accession>V9WDL7</accession>
<dbReference type="InterPro" id="IPR013783">
    <property type="entry name" value="Ig-like_fold"/>
</dbReference>
<dbReference type="KEGG" id="plv:ERIC2_10p00110"/>
<dbReference type="RefSeq" id="WP_024095547.1">
    <property type="nucleotide sequence ID" value="NC_023147.1"/>
</dbReference>
<reference evidence="5 6" key="1">
    <citation type="journal article" date="2014" name="PLoS ONE">
        <title>How to Kill the Honey Bee Larva: Genomic Potential and Virulence Mechanisms of Paenibacillus larvae.</title>
        <authorList>
            <person name="Djukic M."/>
            <person name="Brzuszkiewicz E."/>
            <person name="Funfhaus A."/>
            <person name="Voss J."/>
            <person name="Gollnow K."/>
            <person name="Poppinga L."/>
            <person name="Liesegang H."/>
            <person name="Garcia-Gonzalez E."/>
            <person name="Genersch E."/>
            <person name="Daniel R."/>
        </authorList>
    </citation>
    <scope>NUCLEOTIDE SEQUENCE [LARGE SCALE GENOMIC DNA]</scope>
    <source>
        <strain evidence="5 6">DSM 25430</strain>
        <plasmid evidence="6">Plasmid pPLA2_10</plasmid>
    </source>
</reference>
<feature type="domain" description="Fibronectin type-III" evidence="4">
    <location>
        <begin position="226"/>
        <end position="306"/>
    </location>
</feature>
<proteinExistence type="predicted"/>
<dbReference type="Proteomes" id="UP000029431">
    <property type="component" value="Plasmid pPLA2_10"/>
</dbReference>
<evidence type="ECO:0000256" key="2">
    <source>
        <dbReference type="SAM" id="Phobius"/>
    </source>
</evidence>
<gene>
    <name evidence="5" type="ORF">ERIC2_10p00110</name>
</gene>
<keyword evidence="2" id="KW-0812">Transmembrane</keyword>
<feature type="chain" id="PRO_5030179116" description="Fibronectin type-III domain-containing protein" evidence="3">
    <location>
        <begin position="23"/>
        <end position="355"/>
    </location>
</feature>
<dbReference type="Pfam" id="PF00041">
    <property type="entry name" value="fn3"/>
    <property type="match status" value="2"/>
</dbReference>
<feature type="signal peptide" evidence="3">
    <location>
        <begin position="1"/>
        <end position="22"/>
    </location>
</feature>
<dbReference type="SMART" id="SM00060">
    <property type="entry name" value="FN3"/>
    <property type="match status" value="2"/>
</dbReference>
<evidence type="ECO:0000313" key="6">
    <source>
        <dbReference type="Proteomes" id="UP000029431"/>
    </source>
</evidence>